<comment type="cofactor">
    <cofactor evidence="1 4">
        <name>pyridoxal 5'-phosphate</name>
        <dbReference type="ChEBI" id="CHEBI:597326"/>
    </cofactor>
</comment>
<accession>M1WZJ1</accession>
<dbReference type="InterPro" id="IPR015422">
    <property type="entry name" value="PyrdxlP-dep_Trfase_small"/>
</dbReference>
<evidence type="ECO:0000256" key="3">
    <source>
        <dbReference type="RuleBase" id="RU004075"/>
    </source>
</evidence>
<dbReference type="Pfam" id="PF00266">
    <property type="entry name" value="Aminotran_5"/>
    <property type="match status" value="1"/>
</dbReference>
<name>M1WZJ1_9NOST</name>
<dbReference type="EMBL" id="CAIY01000028">
    <property type="protein sequence ID" value="CCH66853.1"/>
    <property type="molecule type" value="Genomic_DNA"/>
</dbReference>
<keyword evidence="6" id="KW-0808">Transferase</keyword>
<dbReference type="SUPFAM" id="SSF53383">
    <property type="entry name" value="PLP-dependent transferases"/>
    <property type="match status" value="1"/>
</dbReference>
<dbReference type="EC" id="2.8.1.7" evidence="6"/>
<organism evidence="6 7">
    <name type="scientific">Richelia intracellularis HH01</name>
    <dbReference type="NCBI Taxonomy" id="1165094"/>
    <lineage>
        <taxon>Bacteria</taxon>
        <taxon>Bacillati</taxon>
        <taxon>Cyanobacteriota</taxon>
        <taxon>Cyanophyceae</taxon>
        <taxon>Nostocales</taxon>
        <taxon>Nostocaceae</taxon>
        <taxon>Richelia</taxon>
    </lineage>
</organism>
<dbReference type="AlphaFoldDB" id="M1WZJ1"/>
<evidence type="ECO:0000256" key="4">
    <source>
        <dbReference type="RuleBase" id="RU004504"/>
    </source>
</evidence>
<dbReference type="Gene3D" id="3.90.1150.10">
    <property type="entry name" value="Aspartate Aminotransferase, domain 1"/>
    <property type="match status" value="1"/>
</dbReference>
<dbReference type="Gene3D" id="3.40.640.10">
    <property type="entry name" value="Type I PLP-dependent aspartate aminotransferase-like (Major domain)"/>
    <property type="match status" value="1"/>
</dbReference>
<dbReference type="PANTHER" id="PTHR43586:SF4">
    <property type="entry name" value="ISOPENICILLIN N EPIMERASE"/>
    <property type="match status" value="1"/>
</dbReference>
<dbReference type="InterPro" id="IPR015424">
    <property type="entry name" value="PyrdxlP-dep_Trfase"/>
</dbReference>
<dbReference type="GO" id="GO:0031071">
    <property type="term" value="F:cysteine desulfurase activity"/>
    <property type="evidence" value="ECO:0007669"/>
    <property type="project" value="UniProtKB-EC"/>
</dbReference>
<protein>
    <submittedName>
        <fullName evidence="6">Cysteine desulfurase</fullName>
        <ecNumber evidence="6">2.8.1.7</ecNumber>
    </submittedName>
</protein>
<dbReference type="PROSITE" id="PS00595">
    <property type="entry name" value="AA_TRANSFER_CLASS_5"/>
    <property type="match status" value="1"/>
</dbReference>
<evidence type="ECO:0000256" key="1">
    <source>
        <dbReference type="ARBA" id="ARBA00001933"/>
    </source>
</evidence>
<gene>
    <name evidence="6" type="ORF">RINTHH_6980</name>
</gene>
<reference evidence="6 7" key="1">
    <citation type="submission" date="2012-05" db="EMBL/GenBank/DDBJ databases">
        <authorList>
            <person name="Hilton J."/>
        </authorList>
    </citation>
    <scope>NUCLEOTIDE SEQUENCE [LARGE SCALE GENOMIC DNA]</scope>
    <source>
        <strain evidence="6 7">HH01</strain>
    </source>
</reference>
<dbReference type="OrthoDB" id="9804366at2"/>
<dbReference type="InterPro" id="IPR015421">
    <property type="entry name" value="PyrdxlP-dep_Trfase_major"/>
</dbReference>
<feature type="domain" description="Aminotransferase class V" evidence="5">
    <location>
        <begin position="61"/>
        <end position="378"/>
    </location>
</feature>
<comment type="similarity">
    <text evidence="3">Belongs to the class-V pyridoxal-phosphate-dependent aminotransferase family.</text>
</comment>
<dbReference type="InterPro" id="IPR020578">
    <property type="entry name" value="Aminotrans_V_PyrdxlP_BS"/>
</dbReference>
<evidence type="ECO:0000313" key="7">
    <source>
        <dbReference type="Proteomes" id="UP000053051"/>
    </source>
</evidence>
<sequence length="394" mass="44602">MIQLENYRQEFPALANKNYFNYGGQGTLPKIAMNTISQAQEYIQSTGPFGSEAKTWIDSERKALRIAVASELNVTENTVTITENVTMGCNIIMWGIDWQAGDHLLISDCEHPGVVAISQEISHRFKVDINTCSLIPTLNNDNAVTIIQQNLRPNTRLLVLSHVLWNTGQLLPINEIADICNINKTLLLVDAAQSMGMLPLDLHSSGVDFYAFTGHKWLCGPEGIGGLYIKAESGERLRPTFIGWRSIIANFQEEPISWQKDGQRYEVATSSYSLYPGLREAINIHKQWGTSTERYHQICANSEYLWYRLAEIPQVQCLRTTPPESGLVSFQISHSKTYTSSQLVRFLESECKVFCRYIIKPNSIRACVHYFTSKSEVDKLIEGVIGWIERERKS</sequence>
<evidence type="ECO:0000259" key="5">
    <source>
        <dbReference type="Pfam" id="PF00266"/>
    </source>
</evidence>
<evidence type="ECO:0000256" key="2">
    <source>
        <dbReference type="ARBA" id="ARBA00022898"/>
    </source>
</evidence>
<comment type="caution">
    <text evidence="6">The sequence shown here is derived from an EMBL/GenBank/DDBJ whole genome shotgun (WGS) entry which is preliminary data.</text>
</comment>
<reference evidence="7" key="2">
    <citation type="submission" date="2016-01" db="EMBL/GenBank/DDBJ databases">
        <title>Diatom-associated endosymboitic cyanobacterium lacks core nitrogen metabolism enzymes.</title>
        <authorList>
            <person name="Hilton J.A."/>
            <person name="Foster R.A."/>
            <person name="Tripp H.J."/>
            <person name="Carter B.J."/>
            <person name="Zehr J.P."/>
            <person name="Villareal T.A."/>
        </authorList>
    </citation>
    <scope>NUCLEOTIDE SEQUENCE [LARGE SCALE GENOMIC DNA]</scope>
    <source>
        <strain evidence="7">HH01</strain>
    </source>
</reference>
<keyword evidence="7" id="KW-1185">Reference proteome</keyword>
<dbReference type="Proteomes" id="UP000053051">
    <property type="component" value="Unassembled WGS sequence"/>
</dbReference>
<dbReference type="InterPro" id="IPR000192">
    <property type="entry name" value="Aminotrans_V_dom"/>
</dbReference>
<dbReference type="RefSeq" id="WP_008232764.1">
    <property type="nucleotide sequence ID" value="NZ_CAIY01000028.1"/>
</dbReference>
<dbReference type="PANTHER" id="PTHR43586">
    <property type="entry name" value="CYSTEINE DESULFURASE"/>
    <property type="match status" value="1"/>
</dbReference>
<proteinExistence type="inferred from homology"/>
<dbReference type="STRING" id="1165094.RINTHH_6980"/>
<keyword evidence="2" id="KW-0663">Pyridoxal phosphate</keyword>
<evidence type="ECO:0000313" key="6">
    <source>
        <dbReference type="EMBL" id="CCH66853.1"/>
    </source>
</evidence>